<gene>
    <name evidence="1" type="ordered locus">Ccel_1996</name>
</gene>
<dbReference type="HOGENOM" id="CLU_3078368_0_0_9"/>
<protein>
    <submittedName>
        <fullName evidence="1">Uncharacterized protein</fullName>
    </submittedName>
</protein>
<proteinExistence type="predicted"/>
<evidence type="ECO:0000313" key="1">
    <source>
        <dbReference type="EMBL" id="ACL76344.1"/>
    </source>
</evidence>
<dbReference type="STRING" id="394503.Ccel_1996"/>
<dbReference type="eggNOG" id="ENOG50314SW">
    <property type="taxonomic scope" value="Bacteria"/>
</dbReference>
<evidence type="ECO:0000313" key="2">
    <source>
        <dbReference type="Proteomes" id="UP000001349"/>
    </source>
</evidence>
<organism evidence="1 2">
    <name type="scientific">Ruminiclostridium cellulolyticum (strain ATCC 35319 / DSM 5812 / JCM 6584 / H10)</name>
    <name type="common">Clostridium cellulolyticum</name>
    <dbReference type="NCBI Taxonomy" id="394503"/>
    <lineage>
        <taxon>Bacteria</taxon>
        <taxon>Bacillati</taxon>
        <taxon>Bacillota</taxon>
        <taxon>Clostridia</taxon>
        <taxon>Eubacteriales</taxon>
        <taxon>Oscillospiraceae</taxon>
        <taxon>Ruminiclostridium</taxon>
    </lineage>
</organism>
<sequence>MLVKCSLCKYQFEYDANKKSNTKCPRCGKIFIEKRGCENCKGCSLWKTCKNS</sequence>
<dbReference type="EMBL" id="CP001348">
    <property type="protein sequence ID" value="ACL76344.1"/>
    <property type="molecule type" value="Genomic_DNA"/>
</dbReference>
<keyword evidence="2" id="KW-1185">Reference proteome</keyword>
<dbReference type="Proteomes" id="UP000001349">
    <property type="component" value="Chromosome"/>
</dbReference>
<reference evidence="1 2" key="1">
    <citation type="submission" date="2009-01" db="EMBL/GenBank/DDBJ databases">
        <title>Complete sequence of Clostridium cellulolyticum H10.</title>
        <authorList>
            <consortium name="US DOE Joint Genome Institute"/>
            <person name="Lucas S."/>
            <person name="Copeland A."/>
            <person name="Lapidus A."/>
            <person name="Glavina del Rio T."/>
            <person name="Dalin E."/>
            <person name="Tice H."/>
            <person name="Bruce D."/>
            <person name="Goodwin L."/>
            <person name="Pitluck S."/>
            <person name="Chertkov O."/>
            <person name="Saunders E."/>
            <person name="Brettin T."/>
            <person name="Detter J.C."/>
            <person name="Han C."/>
            <person name="Larimer F."/>
            <person name="Land M."/>
            <person name="Hauser L."/>
            <person name="Kyrpides N."/>
            <person name="Ivanova N."/>
            <person name="Zhou J."/>
            <person name="Richardson P."/>
        </authorList>
    </citation>
    <scope>NUCLEOTIDE SEQUENCE [LARGE SCALE GENOMIC DNA]</scope>
    <source>
        <strain evidence="2">ATCC 35319 / DSM 5812 / JCM 6584 / H10</strain>
    </source>
</reference>
<dbReference type="KEGG" id="cce:Ccel_1996"/>
<name>B8I3K1_RUMCH</name>
<dbReference type="AlphaFoldDB" id="B8I3K1"/>
<accession>B8I3K1</accession>